<comment type="caution">
    <text evidence="4">The sequence shown here is derived from an EMBL/GenBank/DDBJ whole genome shotgun (WGS) entry which is preliminary data.</text>
</comment>
<name>A0A6N8J4E4_9BACT</name>
<reference evidence="4 5" key="1">
    <citation type="submission" date="2019-12" db="EMBL/GenBank/DDBJ databases">
        <title>The draft genomic sequence of strain Chitinophaga oryziterrae JCM 16595.</title>
        <authorList>
            <person name="Zhang X."/>
        </authorList>
    </citation>
    <scope>NUCLEOTIDE SEQUENCE [LARGE SCALE GENOMIC DNA]</scope>
    <source>
        <strain evidence="4 5">JCM 16595</strain>
    </source>
</reference>
<evidence type="ECO:0000256" key="1">
    <source>
        <dbReference type="SAM" id="Phobius"/>
    </source>
</evidence>
<feature type="domain" description="Protein FecR C-terminal" evidence="3">
    <location>
        <begin position="311"/>
        <end position="379"/>
    </location>
</feature>
<dbReference type="InterPro" id="IPR032508">
    <property type="entry name" value="FecR_C"/>
</dbReference>
<dbReference type="EMBL" id="WRXO01000001">
    <property type="protein sequence ID" value="MVT39022.1"/>
    <property type="molecule type" value="Genomic_DNA"/>
</dbReference>
<dbReference type="OrthoDB" id="1523735at2"/>
<proteinExistence type="predicted"/>
<dbReference type="GO" id="GO:0016989">
    <property type="term" value="F:sigma factor antagonist activity"/>
    <property type="evidence" value="ECO:0007669"/>
    <property type="project" value="TreeGrafter"/>
</dbReference>
<dbReference type="InterPro" id="IPR012373">
    <property type="entry name" value="Ferrdict_sens_TM"/>
</dbReference>
<evidence type="ECO:0000259" key="2">
    <source>
        <dbReference type="Pfam" id="PF04773"/>
    </source>
</evidence>
<sequence length="380" mass="43680">MYMLKFFLKLVRISPLKSCPIYKGLFHRTMSERFFEIVIKDLAGDISPQEGQELQHIMSEDTVSARQYELFRMYWAQNHHDYIDGRQLFENVQSRINELEKEAGISAMKPLMQPVRNIRRLGWITGVAATVALLITAGGYFYSHRNTLVAKSTVRGEKSTFIMEDGTRVTLNADSKLEYAANFPEKNREVYLTGEAFFDVHSDANKPFIIHTANMNVKVLGTAFNIKSYPNEASTEATLLRGSIEVTVPSNPSERILLKPSQKLVIHNAENHDSTKTKSVAVKNVYPALTTLSYFQQRDTMIMETSWLQNKLVFQDEDFESLAKRMERWYNISIRFSKTGSRQLRFTGILEGETIAEALHALHMTENFNYRIEDSTIVIY</sequence>
<organism evidence="4 5">
    <name type="scientific">Chitinophaga oryziterrae</name>
    <dbReference type="NCBI Taxonomy" id="1031224"/>
    <lineage>
        <taxon>Bacteria</taxon>
        <taxon>Pseudomonadati</taxon>
        <taxon>Bacteroidota</taxon>
        <taxon>Chitinophagia</taxon>
        <taxon>Chitinophagales</taxon>
        <taxon>Chitinophagaceae</taxon>
        <taxon>Chitinophaga</taxon>
    </lineage>
</organism>
<evidence type="ECO:0000313" key="4">
    <source>
        <dbReference type="EMBL" id="MVT39022.1"/>
    </source>
</evidence>
<dbReference type="InterPro" id="IPR006860">
    <property type="entry name" value="FecR"/>
</dbReference>
<dbReference type="PIRSF" id="PIRSF018266">
    <property type="entry name" value="FecR"/>
    <property type="match status" value="1"/>
</dbReference>
<keyword evidence="1" id="KW-0812">Transmembrane</keyword>
<dbReference type="Gene3D" id="3.55.50.30">
    <property type="match status" value="1"/>
</dbReference>
<dbReference type="AlphaFoldDB" id="A0A6N8J4E4"/>
<dbReference type="PANTHER" id="PTHR30273">
    <property type="entry name" value="PERIPLASMIC SIGNAL SENSOR AND SIGMA FACTOR ACTIVATOR FECR-RELATED"/>
    <property type="match status" value="1"/>
</dbReference>
<feature type="transmembrane region" description="Helical" evidence="1">
    <location>
        <begin position="121"/>
        <end position="142"/>
    </location>
</feature>
<protein>
    <submittedName>
        <fullName evidence="4">DUF4974 domain-containing protein</fullName>
    </submittedName>
</protein>
<dbReference type="Pfam" id="PF04773">
    <property type="entry name" value="FecR"/>
    <property type="match status" value="1"/>
</dbReference>
<dbReference type="Pfam" id="PF16344">
    <property type="entry name" value="FecR_C"/>
    <property type="match status" value="1"/>
</dbReference>
<dbReference type="PANTHER" id="PTHR30273:SF2">
    <property type="entry name" value="PROTEIN FECR"/>
    <property type="match status" value="1"/>
</dbReference>
<keyword evidence="1" id="KW-1133">Transmembrane helix</keyword>
<accession>A0A6N8J4E4</accession>
<evidence type="ECO:0000313" key="5">
    <source>
        <dbReference type="Proteomes" id="UP000468388"/>
    </source>
</evidence>
<gene>
    <name evidence="4" type="ORF">GO495_00375</name>
</gene>
<feature type="domain" description="FecR protein" evidence="2">
    <location>
        <begin position="153"/>
        <end position="245"/>
    </location>
</feature>
<dbReference type="Gene3D" id="2.60.120.1440">
    <property type="match status" value="1"/>
</dbReference>
<dbReference type="Proteomes" id="UP000468388">
    <property type="component" value="Unassembled WGS sequence"/>
</dbReference>
<keyword evidence="5" id="KW-1185">Reference proteome</keyword>
<evidence type="ECO:0000259" key="3">
    <source>
        <dbReference type="Pfam" id="PF16344"/>
    </source>
</evidence>
<keyword evidence="1" id="KW-0472">Membrane</keyword>